<proteinExistence type="predicted"/>
<comment type="caution">
    <text evidence="1">The sequence shown here is derived from an EMBL/GenBank/DDBJ whole genome shotgun (WGS) entry which is preliminary data.</text>
</comment>
<evidence type="ECO:0000313" key="2">
    <source>
        <dbReference type="Proteomes" id="UP001179952"/>
    </source>
</evidence>
<dbReference type="EMBL" id="JAUJYN010000010">
    <property type="protein sequence ID" value="KAK1262507.1"/>
    <property type="molecule type" value="Genomic_DNA"/>
</dbReference>
<reference evidence="1" key="2">
    <citation type="submission" date="2023-06" db="EMBL/GenBank/DDBJ databases">
        <authorList>
            <person name="Ma L."/>
            <person name="Liu K.-W."/>
            <person name="Li Z."/>
            <person name="Hsiao Y.-Y."/>
            <person name="Qi Y."/>
            <person name="Fu T."/>
            <person name="Tang G."/>
            <person name="Zhang D."/>
            <person name="Sun W.-H."/>
            <person name="Liu D.-K."/>
            <person name="Li Y."/>
            <person name="Chen G.-Z."/>
            <person name="Liu X.-D."/>
            <person name="Liao X.-Y."/>
            <person name="Jiang Y.-T."/>
            <person name="Yu X."/>
            <person name="Hao Y."/>
            <person name="Huang J."/>
            <person name="Zhao X.-W."/>
            <person name="Ke S."/>
            <person name="Chen Y.-Y."/>
            <person name="Wu W.-L."/>
            <person name="Hsu J.-L."/>
            <person name="Lin Y.-F."/>
            <person name="Huang M.-D."/>
            <person name="Li C.-Y."/>
            <person name="Huang L."/>
            <person name="Wang Z.-W."/>
            <person name="Zhao X."/>
            <person name="Zhong W.-Y."/>
            <person name="Peng D.-H."/>
            <person name="Ahmad S."/>
            <person name="Lan S."/>
            <person name="Zhang J.-S."/>
            <person name="Tsai W.-C."/>
            <person name="Van De Peer Y."/>
            <person name="Liu Z.-J."/>
        </authorList>
    </citation>
    <scope>NUCLEOTIDE SEQUENCE</scope>
    <source>
        <strain evidence="1">SCP</strain>
        <tissue evidence="1">Leaves</tissue>
    </source>
</reference>
<reference evidence="1" key="1">
    <citation type="journal article" date="2023" name="Nat. Commun.">
        <title>Diploid and tetraploid genomes of Acorus and the evolution of monocots.</title>
        <authorList>
            <person name="Ma L."/>
            <person name="Liu K.W."/>
            <person name="Li Z."/>
            <person name="Hsiao Y.Y."/>
            <person name="Qi Y."/>
            <person name="Fu T."/>
            <person name="Tang G.D."/>
            <person name="Zhang D."/>
            <person name="Sun W.H."/>
            <person name="Liu D.K."/>
            <person name="Li Y."/>
            <person name="Chen G.Z."/>
            <person name="Liu X.D."/>
            <person name="Liao X.Y."/>
            <person name="Jiang Y.T."/>
            <person name="Yu X."/>
            <person name="Hao Y."/>
            <person name="Huang J."/>
            <person name="Zhao X.W."/>
            <person name="Ke S."/>
            <person name="Chen Y.Y."/>
            <person name="Wu W.L."/>
            <person name="Hsu J.L."/>
            <person name="Lin Y.F."/>
            <person name="Huang M.D."/>
            <person name="Li C.Y."/>
            <person name="Huang L."/>
            <person name="Wang Z.W."/>
            <person name="Zhao X."/>
            <person name="Zhong W.Y."/>
            <person name="Peng D.H."/>
            <person name="Ahmad S."/>
            <person name="Lan S."/>
            <person name="Zhang J.S."/>
            <person name="Tsai W.C."/>
            <person name="Van de Peer Y."/>
            <person name="Liu Z.J."/>
        </authorList>
    </citation>
    <scope>NUCLEOTIDE SEQUENCE</scope>
    <source>
        <strain evidence="1">SCP</strain>
    </source>
</reference>
<organism evidence="1 2">
    <name type="scientific">Acorus gramineus</name>
    <name type="common">Dwarf sweet flag</name>
    <dbReference type="NCBI Taxonomy" id="55184"/>
    <lineage>
        <taxon>Eukaryota</taxon>
        <taxon>Viridiplantae</taxon>
        <taxon>Streptophyta</taxon>
        <taxon>Embryophyta</taxon>
        <taxon>Tracheophyta</taxon>
        <taxon>Spermatophyta</taxon>
        <taxon>Magnoliopsida</taxon>
        <taxon>Liliopsida</taxon>
        <taxon>Acoraceae</taxon>
        <taxon>Acorus</taxon>
    </lineage>
</organism>
<accession>A0AAV9AET2</accession>
<gene>
    <name evidence="1" type="ORF">QJS04_geneDACA001182</name>
</gene>
<keyword evidence="2" id="KW-1185">Reference proteome</keyword>
<sequence>MDVDLILAMHMYISSTCPTANRFCSTRDSEKNENKMEIKTKEFNKNSTNNEGLEESLLWKSLRYAQDFDVLHVFETSSSR</sequence>
<dbReference type="Proteomes" id="UP001179952">
    <property type="component" value="Unassembled WGS sequence"/>
</dbReference>
<evidence type="ECO:0000313" key="1">
    <source>
        <dbReference type="EMBL" id="KAK1262507.1"/>
    </source>
</evidence>
<protein>
    <submittedName>
        <fullName evidence="1">Uncharacterized protein</fullName>
    </submittedName>
</protein>
<name>A0AAV9AET2_ACOGR</name>
<dbReference type="AlphaFoldDB" id="A0AAV9AET2"/>